<evidence type="ECO:0000256" key="6">
    <source>
        <dbReference type="ARBA" id="ARBA00023136"/>
    </source>
</evidence>
<dbReference type="eggNOG" id="COG0004">
    <property type="taxonomic scope" value="Bacteria"/>
</dbReference>
<comment type="subcellular location">
    <subcellularLocation>
        <location evidence="8">Cell membrane</location>
        <topology evidence="8">Multi-pass membrane protein</topology>
    </subcellularLocation>
    <subcellularLocation>
        <location evidence="1">Membrane</location>
        <topology evidence="1">Multi-pass membrane protein</topology>
    </subcellularLocation>
</comment>
<dbReference type="PROSITE" id="PS01219">
    <property type="entry name" value="AMMONIUM_TRANSP"/>
    <property type="match status" value="1"/>
</dbReference>
<keyword evidence="3 8" id="KW-0813">Transport</keyword>
<feature type="transmembrane region" description="Helical" evidence="8">
    <location>
        <begin position="122"/>
        <end position="144"/>
    </location>
</feature>
<dbReference type="InterPro" id="IPR001905">
    <property type="entry name" value="Ammonium_transpt"/>
</dbReference>
<keyword evidence="5 8" id="KW-1133">Transmembrane helix</keyword>
<proteinExistence type="inferred from homology"/>
<feature type="transmembrane region" description="Helical" evidence="8">
    <location>
        <begin position="226"/>
        <end position="247"/>
    </location>
</feature>
<feature type="signal peptide" evidence="9">
    <location>
        <begin position="1"/>
        <end position="19"/>
    </location>
</feature>
<evidence type="ECO:0000256" key="2">
    <source>
        <dbReference type="ARBA" id="ARBA00005887"/>
    </source>
</evidence>
<comment type="similarity">
    <text evidence="2 8">Belongs to the ammonia transporter channel (TC 1.A.11.2) family.</text>
</comment>
<dbReference type="InterPro" id="IPR018047">
    <property type="entry name" value="Ammonium_transpt_CS"/>
</dbReference>
<protein>
    <recommendedName>
        <fullName evidence="8">Ammonium transporter</fullName>
    </recommendedName>
</protein>
<feature type="transmembrane region" description="Helical" evidence="8">
    <location>
        <begin position="151"/>
        <end position="173"/>
    </location>
</feature>
<dbReference type="InterPro" id="IPR029020">
    <property type="entry name" value="Ammonium/urea_transptr"/>
</dbReference>
<dbReference type="STRING" id="1123269.NX02_15610"/>
<evidence type="ECO:0000313" key="12">
    <source>
        <dbReference type="Proteomes" id="UP000018851"/>
    </source>
</evidence>
<feature type="transmembrane region" description="Helical" evidence="8">
    <location>
        <begin position="253"/>
        <end position="271"/>
    </location>
</feature>
<evidence type="ECO:0000256" key="8">
    <source>
        <dbReference type="RuleBase" id="RU362002"/>
    </source>
</evidence>
<dbReference type="Pfam" id="PF00909">
    <property type="entry name" value="Ammonium_transp"/>
    <property type="match status" value="1"/>
</dbReference>
<evidence type="ECO:0000256" key="1">
    <source>
        <dbReference type="ARBA" id="ARBA00004141"/>
    </source>
</evidence>
<accession>W0AE24</accession>
<feature type="transmembrane region" description="Helical" evidence="8">
    <location>
        <begin position="65"/>
        <end position="88"/>
    </location>
</feature>
<feature type="chain" id="PRO_5004785317" description="Ammonium transporter" evidence="9">
    <location>
        <begin position="20"/>
        <end position="431"/>
    </location>
</feature>
<dbReference type="Proteomes" id="UP000018851">
    <property type="component" value="Chromosome"/>
</dbReference>
<dbReference type="EMBL" id="CP006644">
    <property type="protein sequence ID" value="AHE54802.1"/>
    <property type="molecule type" value="Genomic_DNA"/>
</dbReference>
<dbReference type="GO" id="GO:0008519">
    <property type="term" value="F:ammonium channel activity"/>
    <property type="evidence" value="ECO:0007669"/>
    <property type="project" value="InterPro"/>
</dbReference>
<evidence type="ECO:0000256" key="3">
    <source>
        <dbReference type="ARBA" id="ARBA00022448"/>
    </source>
</evidence>
<feature type="transmembrane region" description="Helical" evidence="8">
    <location>
        <begin position="305"/>
        <end position="323"/>
    </location>
</feature>
<sequence length="431" mass="44935">MGLAAAIGSIALLPGTAMAQAPEPVLSGGDTAFVAACSLFVMLMMLPGLALFYAGMGRAKNVLSILTQVFASAALICVLWTMVGYSLAFAENPVYGSVIGGLGKAFLNGVTQDSLVGTLPEYLYFLFMMLFAAITPPIIVGAFAERIRFSAVMIFMTVWFLVNYVPMAHMAWGGGWVFDIGAQDFAGGNVVHLNAGIAALVAAYMVGPRHGLGTPAMAPHNMTMTFTGGSMLWVGWLAFCGGCALVANGFAMLIMVNTLLGGAAGALSWMLTEWVHRRRPSTLGVVSGAIAGLVAITPACGFVSPMGAIGIGLLVSPVCVWAVESLKHRFGYDDSFDVFGVHGVGAFVGGLLTTVFATPALGGVGYLQDRSFVEQMGVQIGIMAFSIAVSAATTYIALKIADMIVGLRVSEDEEQMGLDVAAHGETGYRMS</sequence>
<dbReference type="AlphaFoldDB" id="W0AE24"/>
<reference evidence="11 12" key="1">
    <citation type="submission" date="2013-07" db="EMBL/GenBank/DDBJ databases">
        <title>Completed genome of Sphingomonas sanxanigenens NX02.</title>
        <authorList>
            <person name="Ma T."/>
            <person name="Huang H."/>
            <person name="Wu M."/>
            <person name="Li X."/>
            <person name="Li G."/>
        </authorList>
    </citation>
    <scope>NUCLEOTIDE SEQUENCE [LARGE SCALE GENOMIC DNA]</scope>
    <source>
        <strain evidence="11 12">NX02</strain>
    </source>
</reference>
<evidence type="ECO:0000259" key="10">
    <source>
        <dbReference type="Pfam" id="PF00909"/>
    </source>
</evidence>
<dbReference type="Gene3D" id="1.10.3430.10">
    <property type="entry name" value="Ammonium transporter AmtB like domains"/>
    <property type="match status" value="1"/>
</dbReference>
<dbReference type="PATRIC" id="fig|1123269.5.peg.3048"/>
<feature type="transmembrane region" description="Helical" evidence="8">
    <location>
        <begin position="377"/>
        <end position="398"/>
    </location>
</feature>
<feature type="transmembrane region" description="Helical" evidence="8">
    <location>
        <begin position="185"/>
        <end position="206"/>
    </location>
</feature>
<dbReference type="SUPFAM" id="SSF111352">
    <property type="entry name" value="Ammonium transporter"/>
    <property type="match status" value="1"/>
</dbReference>
<evidence type="ECO:0000256" key="5">
    <source>
        <dbReference type="ARBA" id="ARBA00022989"/>
    </source>
</evidence>
<feature type="transmembrane region" description="Helical" evidence="8">
    <location>
        <begin position="29"/>
        <end position="53"/>
    </location>
</feature>
<dbReference type="HOGENOM" id="CLU_000445_33_0_5"/>
<dbReference type="GO" id="GO:0005886">
    <property type="term" value="C:plasma membrane"/>
    <property type="evidence" value="ECO:0007669"/>
    <property type="project" value="UniProtKB-SubCell"/>
</dbReference>
<keyword evidence="7 8" id="KW-0924">Ammonia transport</keyword>
<gene>
    <name evidence="11" type="ORF">NX02_15610</name>
</gene>
<keyword evidence="6 8" id="KW-0472">Membrane</keyword>
<dbReference type="InterPro" id="IPR024041">
    <property type="entry name" value="NH4_transpt_AmtB-like_dom"/>
</dbReference>
<name>W0AE24_9SPHN</name>
<keyword evidence="4 8" id="KW-0812">Transmembrane</keyword>
<organism evidence="11 12">
    <name type="scientific">Sphingomonas sanxanigenens DSM 19645 = NX02</name>
    <dbReference type="NCBI Taxonomy" id="1123269"/>
    <lineage>
        <taxon>Bacteria</taxon>
        <taxon>Pseudomonadati</taxon>
        <taxon>Pseudomonadota</taxon>
        <taxon>Alphaproteobacteria</taxon>
        <taxon>Sphingomonadales</taxon>
        <taxon>Sphingomonadaceae</taxon>
        <taxon>Sphingomonas</taxon>
    </lineage>
</organism>
<keyword evidence="12" id="KW-1185">Reference proteome</keyword>
<evidence type="ECO:0000256" key="4">
    <source>
        <dbReference type="ARBA" id="ARBA00022692"/>
    </source>
</evidence>
<feature type="transmembrane region" description="Helical" evidence="8">
    <location>
        <begin position="283"/>
        <end position="299"/>
    </location>
</feature>
<keyword evidence="9" id="KW-0732">Signal</keyword>
<evidence type="ECO:0000256" key="9">
    <source>
        <dbReference type="SAM" id="SignalP"/>
    </source>
</evidence>
<dbReference type="PANTHER" id="PTHR43029">
    <property type="entry name" value="AMMONIUM TRANSPORTER MEP2"/>
    <property type="match status" value="1"/>
</dbReference>
<evidence type="ECO:0000313" key="11">
    <source>
        <dbReference type="EMBL" id="AHE54802.1"/>
    </source>
</evidence>
<evidence type="ECO:0000256" key="7">
    <source>
        <dbReference type="ARBA" id="ARBA00023177"/>
    </source>
</evidence>
<dbReference type="NCBIfam" id="TIGR00836">
    <property type="entry name" value="amt"/>
    <property type="match status" value="1"/>
</dbReference>
<feature type="domain" description="Ammonium transporter AmtB-like" evidence="10">
    <location>
        <begin position="32"/>
        <end position="428"/>
    </location>
</feature>
<dbReference type="KEGG" id="ssan:NX02_15610"/>
<feature type="transmembrane region" description="Helical" evidence="8">
    <location>
        <begin position="335"/>
        <end position="357"/>
    </location>
</feature>
<dbReference type="PANTHER" id="PTHR43029:SF10">
    <property type="entry name" value="AMMONIUM TRANSPORTER MEP2"/>
    <property type="match status" value="1"/>
</dbReference>